<dbReference type="GO" id="GO:0006450">
    <property type="term" value="P:regulation of translational fidelity"/>
    <property type="evidence" value="ECO:0007669"/>
    <property type="project" value="InterPro"/>
</dbReference>
<dbReference type="Proteomes" id="UP001204445">
    <property type="component" value="Unassembled WGS sequence"/>
</dbReference>
<dbReference type="GO" id="GO:0005524">
    <property type="term" value="F:ATP binding"/>
    <property type="evidence" value="ECO:0007669"/>
    <property type="project" value="UniProtKB-KW"/>
</dbReference>
<dbReference type="HAMAP" id="MF_00122">
    <property type="entry name" value="GatC"/>
    <property type="match status" value="1"/>
</dbReference>
<keyword evidence="1" id="KW-0547">Nucleotide-binding</keyword>
<dbReference type="InterPro" id="IPR036113">
    <property type="entry name" value="Asp/Glu-ADT_sf_sub_c"/>
</dbReference>
<keyword evidence="1 2" id="KW-0436">Ligase</keyword>
<proteinExistence type="inferred from homology"/>
<keyword evidence="3" id="KW-1185">Reference proteome</keyword>
<gene>
    <name evidence="1" type="primary">gatC</name>
    <name evidence="2" type="ORF">J2T55_001186</name>
</gene>
<comment type="function">
    <text evidence="1">Allows the formation of correctly charged Asn-tRNA(Asn) or Gln-tRNA(Gln) through the transamidation of misacylated Asp-tRNA(Asn) or Glu-tRNA(Gln) in organisms which lack either or both of asparaginyl-tRNA or glutaminyl-tRNA synthetases. The reaction takes place in the presence of glutamine and ATP through an activated phospho-Asp-tRNA(Asn) or phospho-Glu-tRNA(Gln).</text>
</comment>
<dbReference type="InterPro" id="IPR003837">
    <property type="entry name" value="GatC"/>
</dbReference>
<dbReference type="PANTHER" id="PTHR15004:SF0">
    <property type="entry name" value="GLUTAMYL-TRNA(GLN) AMIDOTRANSFERASE SUBUNIT C, MITOCHONDRIAL"/>
    <property type="match status" value="1"/>
</dbReference>
<dbReference type="Gene3D" id="1.10.20.60">
    <property type="entry name" value="Glu-tRNAGln amidotransferase C subunit, N-terminal domain"/>
    <property type="match status" value="1"/>
</dbReference>
<comment type="subunit">
    <text evidence="1">Heterotrimer of A, B and C subunits.</text>
</comment>
<comment type="similarity">
    <text evidence="1">Belongs to the GatC family.</text>
</comment>
<comment type="catalytic activity">
    <reaction evidence="1">
        <text>L-aspartyl-tRNA(Asn) + L-glutamine + ATP + H2O = L-asparaginyl-tRNA(Asn) + L-glutamate + ADP + phosphate + 2 H(+)</text>
        <dbReference type="Rhea" id="RHEA:14513"/>
        <dbReference type="Rhea" id="RHEA-COMP:9674"/>
        <dbReference type="Rhea" id="RHEA-COMP:9677"/>
        <dbReference type="ChEBI" id="CHEBI:15377"/>
        <dbReference type="ChEBI" id="CHEBI:15378"/>
        <dbReference type="ChEBI" id="CHEBI:29985"/>
        <dbReference type="ChEBI" id="CHEBI:30616"/>
        <dbReference type="ChEBI" id="CHEBI:43474"/>
        <dbReference type="ChEBI" id="CHEBI:58359"/>
        <dbReference type="ChEBI" id="CHEBI:78515"/>
        <dbReference type="ChEBI" id="CHEBI:78516"/>
        <dbReference type="ChEBI" id="CHEBI:456216"/>
    </reaction>
</comment>
<keyword evidence="1" id="KW-0648">Protein biosynthesis</keyword>
<dbReference type="PANTHER" id="PTHR15004">
    <property type="entry name" value="GLUTAMYL-TRNA(GLN) AMIDOTRANSFERASE SUBUNIT C, MITOCHONDRIAL"/>
    <property type="match status" value="1"/>
</dbReference>
<evidence type="ECO:0000256" key="1">
    <source>
        <dbReference type="HAMAP-Rule" id="MF_00122"/>
    </source>
</evidence>
<sequence>MALDKNTVDQIATLARLSVDADDNAAYQDELGQILALVDQLDAAATGDVAPLAHPLELTARLRADEVSETDQRDAFQATAPAVASGYYLVPKVID</sequence>
<comment type="catalytic activity">
    <reaction evidence="1">
        <text>L-glutamyl-tRNA(Gln) + L-glutamine + ATP + H2O = L-glutaminyl-tRNA(Gln) + L-glutamate + ADP + phosphate + H(+)</text>
        <dbReference type="Rhea" id="RHEA:17521"/>
        <dbReference type="Rhea" id="RHEA-COMP:9681"/>
        <dbReference type="Rhea" id="RHEA-COMP:9684"/>
        <dbReference type="ChEBI" id="CHEBI:15377"/>
        <dbReference type="ChEBI" id="CHEBI:15378"/>
        <dbReference type="ChEBI" id="CHEBI:29985"/>
        <dbReference type="ChEBI" id="CHEBI:30616"/>
        <dbReference type="ChEBI" id="CHEBI:43474"/>
        <dbReference type="ChEBI" id="CHEBI:58359"/>
        <dbReference type="ChEBI" id="CHEBI:78520"/>
        <dbReference type="ChEBI" id="CHEBI:78521"/>
        <dbReference type="ChEBI" id="CHEBI:456216"/>
    </reaction>
</comment>
<keyword evidence="1" id="KW-0067">ATP-binding</keyword>
<dbReference type="NCBIfam" id="TIGR00135">
    <property type="entry name" value="gatC"/>
    <property type="match status" value="1"/>
</dbReference>
<evidence type="ECO:0000313" key="3">
    <source>
        <dbReference type="Proteomes" id="UP001204445"/>
    </source>
</evidence>
<dbReference type="AlphaFoldDB" id="A0AAE3HIU1"/>
<organism evidence="2 3">
    <name type="scientific">Methylohalomonas lacus</name>
    <dbReference type="NCBI Taxonomy" id="398773"/>
    <lineage>
        <taxon>Bacteria</taxon>
        <taxon>Pseudomonadati</taxon>
        <taxon>Pseudomonadota</taxon>
        <taxon>Gammaproteobacteria</taxon>
        <taxon>Methylohalomonadales</taxon>
        <taxon>Methylohalomonadaceae</taxon>
        <taxon>Methylohalomonas</taxon>
    </lineage>
</organism>
<dbReference type="EMBL" id="JANUCT010000006">
    <property type="protein sequence ID" value="MCS3903169.1"/>
    <property type="molecule type" value="Genomic_DNA"/>
</dbReference>
<accession>A0AAE3HIU1</accession>
<dbReference type="EC" id="6.3.5.-" evidence="1"/>
<dbReference type="RefSeq" id="WP_259054782.1">
    <property type="nucleotide sequence ID" value="NZ_JANUCT010000006.1"/>
</dbReference>
<reference evidence="2" key="1">
    <citation type="submission" date="2022-08" db="EMBL/GenBank/DDBJ databases">
        <title>Genomic Encyclopedia of Type Strains, Phase III (KMG-III): the genomes of soil and plant-associated and newly described type strains.</title>
        <authorList>
            <person name="Whitman W."/>
        </authorList>
    </citation>
    <scope>NUCLEOTIDE SEQUENCE</scope>
    <source>
        <strain evidence="2">HMT 1</strain>
    </source>
</reference>
<comment type="caution">
    <text evidence="2">The sequence shown here is derived from an EMBL/GenBank/DDBJ whole genome shotgun (WGS) entry which is preliminary data.</text>
</comment>
<evidence type="ECO:0000313" key="2">
    <source>
        <dbReference type="EMBL" id="MCS3903169.1"/>
    </source>
</evidence>
<dbReference type="GO" id="GO:0070681">
    <property type="term" value="P:glutaminyl-tRNAGln biosynthesis via transamidation"/>
    <property type="evidence" value="ECO:0007669"/>
    <property type="project" value="TreeGrafter"/>
</dbReference>
<dbReference type="Pfam" id="PF02686">
    <property type="entry name" value="GatC"/>
    <property type="match status" value="1"/>
</dbReference>
<dbReference type="GO" id="GO:0050567">
    <property type="term" value="F:glutaminyl-tRNA synthase (glutamine-hydrolyzing) activity"/>
    <property type="evidence" value="ECO:0007669"/>
    <property type="project" value="UniProtKB-UniRule"/>
</dbReference>
<dbReference type="GO" id="GO:0006412">
    <property type="term" value="P:translation"/>
    <property type="evidence" value="ECO:0007669"/>
    <property type="project" value="UniProtKB-UniRule"/>
</dbReference>
<name>A0AAE3HIU1_9GAMM</name>
<protein>
    <recommendedName>
        <fullName evidence="1">Aspartyl/glutamyl-tRNA(Asn/Gln) amidotransferase subunit C</fullName>
        <shortName evidence="1">Asp/Glu-ADT subunit C</shortName>
        <ecNumber evidence="1">6.3.5.-</ecNumber>
    </recommendedName>
</protein>
<dbReference type="SUPFAM" id="SSF141000">
    <property type="entry name" value="Glu-tRNAGln amidotransferase C subunit"/>
    <property type="match status" value="1"/>
</dbReference>